<protein>
    <submittedName>
        <fullName evidence="1">Uncharacterized protein</fullName>
    </submittedName>
</protein>
<dbReference type="InParanoid" id="A0A3N4M0Q6"/>
<dbReference type="EMBL" id="ML121531">
    <property type="protein sequence ID" value="RPB27429.1"/>
    <property type="molecule type" value="Genomic_DNA"/>
</dbReference>
<evidence type="ECO:0000313" key="2">
    <source>
        <dbReference type="Proteomes" id="UP000267821"/>
    </source>
</evidence>
<organism evidence="1 2">
    <name type="scientific">Terfezia boudieri ATCC MYA-4762</name>
    <dbReference type="NCBI Taxonomy" id="1051890"/>
    <lineage>
        <taxon>Eukaryota</taxon>
        <taxon>Fungi</taxon>
        <taxon>Dikarya</taxon>
        <taxon>Ascomycota</taxon>
        <taxon>Pezizomycotina</taxon>
        <taxon>Pezizomycetes</taxon>
        <taxon>Pezizales</taxon>
        <taxon>Pezizaceae</taxon>
        <taxon>Terfezia</taxon>
    </lineage>
</organism>
<evidence type="ECO:0000313" key="1">
    <source>
        <dbReference type="EMBL" id="RPB27429.1"/>
    </source>
</evidence>
<proteinExistence type="predicted"/>
<dbReference type="AlphaFoldDB" id="A0A3N4M0Q6"/>
<gene>
    <name evidence="1" type="ORF">L211DRAFT_544794</name>
</gene>
<name>A0A3N4M0Q6_9PEZI</name>
<accession>A0A3N4M0Q6</accession>
<keyword evidence="2" id="KW-1185">Reference proteome</keyword>
<sequence length="179" mass="20032">MFKSKSGESDVQLTSLYCEPIVVGAPPYCIPRELVAVAGILGCSGCIYFVNTPCWNPNFPKELFYIMATAQPRDRETRVGSTLKCAPVKLYVAAEGPFHPKKLNLTRGGDFLRLVGSHFMECTVVIEAVPIRPKKKKLDVKQTNWKQCRFIGFLLDQSTNSMSHVSVPSLILLTYWIES</sequence>
<dbReference type="Proteomes" id="UP000267821">
    <property type="component" value="Unassembled WGS sequence"/>
</dbReference>
<reference evidence="1 2" key="1">
    <citation type="journal article" date="2018" name="Nat. Ecol. Evol.">
        <title>Pezizomycetes genomes reveal the molecular basis of ectomycorrhizal truffle lifestyle.</title>
        <authorList>
            <person name="Murat C."/>
            <person name="Payen T."/>
            <person name="Noel B."/>
            <person name="Kuo A."/>
            <person name="Morin E."/>
            <person name="Chen J."/>
            <person name="Kohler A."/>
            <person name="Krizsan K."/>
            <person name="Balestrini R."/>
            <person name="Da Silva C."/>
            <person name="Montanini B."/>
            <person name="Hainaut M."/>
            <person name="Levati E."/>
            <person name="Barry K.W."/>
            <person name="Belfiori B."/>
            <person name="Cichocki N."/>
            <person name="Clum A."/>
            <person name="Dockter R.B."/>
            <person name="Fauchery L."/>
            <person name="Guy J."/>
            <person name="Iotti M."/>
            <person name="Le Tacon F."/>
            <person name="Lindquist E.A."/>
            <person name="Lipzen A."/>
            <person name="Malagnac F."/>
            <person name="Mello A."/>
            <person name="Molinier V."/>
            <person name="Miyauchi S."/>
            <person name="Poulain J."/>
            <person name="Riccioni C."/>
            <person name="Rubini A."/>
            <person name="Sitrit Y."/>
            <person name="Splivallo R."/>
            <person name="Traeger S."/>
            <person name="Wang M."/>
            <person name="Zifcakova L."/>
            <person name="Wipf D."/>
            <person name="Zambonelli A."/>
            <person name="Paolocci F."/>
            <person name="Nowrousian M."/>
            <person name="Ottonello S."/>
            <person name="Baldrian P."/>
            <person name="Spatafora J.W."/>
            <person name="Henrissat B."/>
            <person name="Nagy L.G."/>
            <person name="Aury J.M."/>
            <person name="Wincker P."/>
            <person name="Grigoriev I.V."/>
            <person name="Bonfante P."/>
            <person name="Martin F.M."/>
        </authorList>
    </citation>
    <scope>NUCLEOTIDE SEQUENCE [LARGE SCALE GENOMIC DNA]</scope>
    <source>
        <strain evidence="1 2">ATCC MYA-4762</strain>
    </source>
</reference>